<reference evidence="2" key="1">
    <citation type="submission" date="2018-09" db="EMBL/GenBank/DDBJ databases">
        <title>Resistance of ancient and modern Acinetobacter lwoffii strains to heavy metals and arsenic revealed by genome analysis.</title>
        <authorList>
            <person name="Mindlin S."/>
            <person name="Petrenko A."/>
            <person name="Kurakov A."/>
            <person name="Beletsky A."/>
            <person name="Mardanov A."/>
            <person name="Petrova M."/>
        </authorList>
    </citation>
    <scope>NUCLEOTIDE SEQUENCE</scope>
    <source>
        <strain evidence="2">ED23-35</strain>
        <plasmid evidence="2">pALWED1.6</plasmid>
    </source>
</reference>
<proteinExistence type="predicted"/>
<organism evidence="2">
    <name type="scientific">Acinetobacter lwoffii</name>
    <dbReference type="NCBI Taxonomy" id="28090"/>
    <lineage>
        <taxon>Bacteria</taxon>
        <taxon>Pseudomonadati</taxon>
        <taxon>Pseudomonadota</taxon>
        <taxon>Gammaproteobacteria</taxon>
        <taxon>Moraxellales</taxon>
        <taxon>Moraxellaceae</taxon>
        <taxon>Acinetobacter</taxon>
    </lineage>
</organism>
<protein>
    <submittedName>
        <fullName evidence="2">Uncharacterized protein</fullName>
    </submittedName>
</protein>
<dbReference type="RefSeq" id="WP_159373075.1">
    <property type="nucleotide sequence ID" value="NZ_CP032115.1"/>
</dbReference>
<keyword evidence="1" id="KW-0812">Transmembrane</keyword>
<sequence length="190" mass="22283">MKKTILRIVLALTCLSLVFIGFIFIAYFLDRQKQKEEMVLLDSLQKELRPDIDSYPKLKKYYLDLFNKGLISQDIDASYKPMYQRVEEAELITLNCSIKIYDLTEDELALGLKKFDNEINTEGYDSLHSIMEDINKIPPIARVFTEYKADNKITDRELCTLANMYERGLNYQSNLIENEFNHQTKSEVLQ</sequence>
<accession>A0A385H654</accession>
<keyword evidence="2" id="KW-0614">Plasmid</keyword>
<feature type="transmembrane region" description="Helical" evidence="1">
    <location>
        <begin position="6"/>
        <end position="29"/>
    </location>
</feature>
<evidence type="ECO:0000256" key="1">
    <source>
        <dbReference type="SAM" id="Phobius"/>
    </source>
</evidence>
<keyword evidence="1" id="KW-1133">Transmembrane helix</keyword>
<gene>
    <name evidence="2" type="ORF">ABWED_D0002</name>
</gene>
<keyword evidence="1" id="KW-0472">Membrane</keyword>
<geneLocation type="plasmid" evidence="2">
    <name>pALWED1.6</name>
</geneLocation>
<dbReference type="AlphaFoldDB" id="A0A385H654"/>
<dbReference type="EMBL" id="CP032115">
    <property type="protein sequence ID" value="AXX83449.1"/>
    <property type="molecule type" value="Genomic_DNA"/>
</dbReference>
<evidence type="ECO:0000313" key="2">
    <source>
        <dbReference type="EMBL" id="AXX83449.1"/>
    </source>
</evidence>
<name>A0A385H654_ACILW</name>